<dbReference type="HOGENOM" id="CLU_3065758_0_0_10"/>
<reference evidence="1 2" key="1">
    <citation type="journal article" date="2009" name="J. Bacteriol.">
        <title>Complete genome sequence of Robiginitalea biformata HTCC2501.</title>
        <authorList>
            <person name="Oh H.M."/>
            <person name="Giovannoni S.J."/>
            <person name="Lee K."/>
            <person name="Ferriera S."/>
            <person name="Johnson J."/>
            <person name="Cho J.C."/>
        </authorList>
    </citation>
    <scope>NUCLEOTIDE SEQUENCE [LARGE SCALE GENOMIC DNA]</scope>
    <source>
        <strain evidence="2">ATCC BAA-864 / HTCC2501 / KCTC 12146</strain>
    </source>
</reference>
<dbReference type="STRING" id="313596.RB2501_10085"/>
<accession>A4CJY7</accession>
<dbReference type="Proteomes" id="UP000009049">
    <property type="component" value="Chromosome"/>
</dbReference>
<sequence>MKPLKMAWVVAIAAGSLLGCTNDEMDPEFETLTPNEEETQLHQQQEVCREPAG</sequence>
<keyword evidence="2" id="KW-1185">Reference proteome</keyword>
<organism evidence="1 2">
    <name type="scientific">Robiginitalea biformata (strain ATCC BAA-864 / DSM 15991 / KCTC 12146 / HTCC2501)</name>
    <dbReference type="NCBI Taxonomy" id="313596"/>
    <lineage>
        <taxon>Bacteria</taxon>
        <taxon>Pseudomonadati</taxon>
        <taxon>Bacteroidota</taxon>
        <taxon>Flavobacteriia</taxon>
        <taxon>Flavobacteriales</taxon>
        <taxon>Flavobacteriaceae</taxon>
        <taxon>Robiginitalea</taxon>
    </lineage>
</organism>
<dbReference type="RefSeq" id="WP_015753996.1">
    <property type="nucleotide sequence ID" value="NC_013222.1"/>
</dbReference>
<proteinExistence type="predicted"/>
<protein>
    <submittedName>
        <fullName evidence="1">Uncharacterized protein</fullName>
    </submittedName>
</protein>
<evidence type="ECO:0000313" key="2">
    <source>
        <dbReference type="Proteomes" id="UP000009049"/>
    </source>
</evidence>
<dbReference type="PROSITE" id="PS51257">
    <property type="entry name" value="PROKAR_LIPOPROTEIN"/>
    <property type="match status" value="1"/>
</dbReference>
<dbReference type="AlphaFoldDB" id="A4CJY7"/>
<dbReference type="KEGG" id="rbi:RB2501_10085"/>
<name>A4CJY7_ROBBH</name>
<evidence type="ECO:0000313" key="1">
    <source>
        <dbReference type="EMBL" id="EAR17245.1"/>
    </source>
</evidence>
<gene>
    <name evidence="1" type="ordered locus">RB2501_10085</name>
</gene>
<dbReference type="EMBL" id="CP001712">
    <property type="protein sequence ID" value="EAR17245.1"/>
    <property type="molecule type" value="Genomic_DNA"/>
</dbReference>